<dbReference type="AlphaFoldDB" id="A0A543I262"/>
<sequence length="126" mass="14009">MSFWEIVWFIFIFFAFMAYLMVIFQVIGDLFRDDSVSGWIKAVWIIALIFLPFLTLLIYLIARGRGMSERSAAAMESARRAQDDYVRSVAGSGTSGPEQIAKAKELLDSGAITAEEFAALKAKALA</sequence>
<keyword evidence="10" id="KW-1185">Reference proteome</keyword>
<dbReference type="Pfam" id="PF13396">
    <property type="entry name" value="PLDc_N"/>
    <property type="match status" value="1"/>
</dbReference>
<keyword evidence="5 6" id="KW-0472">Membrane</keyword>
<evidence type="ECO:0000256" key="4">
    <source>
        <dbReference type="ARBA" id="ARBA00022989"/>
    </source>
</evidence>
<comment type="subcellular location">
    <subcellularLocation>
        <location evidence="1">Cell membrane</location>
        <topology evidence="1">Multi-pass membrane protein</topology>
    </subcellularLocation>
</comment>
<feature type="transmembrane region" description="Helical" evidence="6">
    <location>
        <begin position="7"/>
        <end position="27"/>
    </location>
</feature>
<feature type="transmembrane region" description="Helical" evidence="6">
    <location>
        <begin position="39"/>
        <end position="62"/>
    </location>
</feature>
<dbReference type="GO" id="GO:0005886">
    <property type="term" value="C:plasma membrane"/>
    <property type="evidence" value="ECO:0007669"/>
    <property type="project" value="UniProtKB-SubCell"/>
</dbReference>
<dbReference type="Proteomes" id="UP000316747">
    <property type="component" value="Unassembled WGS sequence"/>
</dbReference>
<accession>A0A543I262</accession>
<feature type="domain" description="SHOCT" evidence="7">
    <location>
        <begin position="98"/>
        <end position="125"/>
    </location>
</feature>
<evidence type="ECO:0000256" key="1">
    <source>
        <dbReference type="ARBA" id="ARBA00004651"/>
    </source>
</evidence>
<keyword evidence="3 6" id="KW-0812">Transmembrane</keyword>
<evidence type="ECO:0000259" key="8">
    <source>
        <dbReference type="Pfam" id="PF13396"/>
    </source>
</evidence>
<dbReference type="Pfam" id="PF09851">
    <property type="entry name" value="SHOCT"/>
    <property type="match status" value="1"/>
</dbReference>
<evidence type="ECO:0000256" key="6">
    <source>
        <dbReference type="SAM" id="Phobius"/>
    </source>
</evidence>
<evidence type="ECO:0000256" key="5">
    <source>
        <dbReference type="ARBA" id="ARBA00023136"/>
    </source>
</evidence>
<name>A0A543I262_9MICO</name>
<evidence type="ECO:0000256" key="2">
    <source>
        <dbReference type="ARBA" id="ARBA00022475"/>
    </source>
</evidence>
<keyword evidence="2" id="KW-1003">Cell membrane</keyword>
<evidence type="ECO:0000313" key="10">
    <source>
        <dbReference type="Proteomes" id="UP000316747"/>
    </source>
</evidence>
<reference evidence="9 10" key="1">
    <citation type="submission" date="2019-06" db="EMBL/GenBank/DDBJ databases">
        <title>Genome sequencing of plant associated microbes to promote plant fitness in Sorghum bicolor and Oryza sativa.</title>
        <authorList>
            <person name="Coleman-Derr D."/>
        </authorList>
    </citation>
    <scope>NUCLEOTIDE SEQUENCE [LARGE SCALE GENOMIC DNA]</scope>
    <source>
        <strain evidence="9 10">KV-663</strain>
    </source>
</reference>
<dbReference type="RefSeq" id="WP_260439565.1">
    <property type="nucleotide sequence ID" value="NZ_VFPM01000001.1"/>
</dbReference>
<evidence type="ECO:0000259" key="7">
    <source>
        <dbReference type="Pfam" id="PF09851"/>
    </source>
</evidence>
<dbReference type="InterPro" id="IPR027379">
    <property type="entry name" value="CLS_N"/>
</dbReference>
<gene>
    <name evidence="9" type="ORF">FBY41_1027</name>
</gene>
<protein>
    <submittedName>
        <fullName evidence="9">Phospholipase D-like protein</fullName>
    </submittedName>
</protein>
<proteinExistence type="predicted"/>
<evidence type="ECO:0000256" key="3">
    <source>
        <dbReference type="ARBA" id="ARBA00022692"/>
    </source>
</evidence>
<keyword evidence="4 6" id="KW-1133">Transmembrane helix</keyword>
<comment type="caution">
    <text evidence="9">The sequence shown here is derived from an EMBL/GenBank/DDBJ whole genome shotgun (WGS) entry which is preliminary data.</text>
</comment>
<evidence type="ECO:0000313" key="9">
    <source>
        <dbReference type="EMBL" id="TQM64652.1"/>
    </source>
</evidence>
<organism evidence="9 10">
    <name type="scientific">Humibacillus xanthopallidus</name>
    <dbReference type="NCBI Taxonomy" id="412689"/>
    <lineage>
        <taxon>Bacteria</taxon>
        <taxon>Bacillati</taxon>
        <taxon>Actinomycetota</taxon>
        <taxon>Actinomycetes</taxon>
        <taxon>Micrococcales</taxon>
        <taxon>Intrasporangiaceae</taxon>
        <taxon>Humibacillus</taxon>
    </lineage>
</organism>
<dbReference type="InterPro" id="IPR018649">
    <property type="entry name" value="SHOCT"/>
</dbReference>
<dbReference type="EMBL" id="VFPM01000001">
    <property type="protein sequence ID" value="TQM64652.1"/>
    <property type="molecule type" value="Genomic_DNA"/>
</dbReference>
<feature type="domain" description="Cardiolipin synthase N-terminal" evidence="8">
    <location>
        <begin position="19"/>
        <end position="63"/>
    </location>
</feature>